<proteinExistence type="inferred from homology"/>
<keyword evidence="6" id="KW-0271">Exosome</keyword>
<dbReference type="PANTHER" id="PTHR11097">
    <property type="entry name" value="EXOSOME COMPLEX EXONUCLEASE RIBOSOMAL RNA PROCESSING PROTEIN"/>
    <property type="match status" value="1"/>
</dbReference>
<evidence type="ECO:0000313" key="13">
    <source>
        <dbReference type="Proteomes" id="UP001583193"/>
    </source>
</evidence>
<keyword evidence="7" id="KW-0694">RNA-binding</keyword>
<sequence length="395" mass="42996">MAGTAAASKPSSAIPHHAPSLSLPPSQFARLQPHAYLLAHLSPPPSSNQPSIRANGRAPSQFRVTSANAGSLTHTNGSAVVRIGDTAAVCGVRAEILHTEDIAAWGVSASSSAVKKRKAGDTTDGIDEEDDSQLRDFNLLVPNLSLSTGCAPGFIPGAAPSTLAQSLSHELLSLLHTSRLVRAEDLRIWHQQPDFLSLDRHNEEEQMETDENSQESSKREIKAFWVLYIDVMIISLAGNPFDAAWAAVLAALQDTKLPKAWWDLDNEIVVCSDKLSEAKKLTLRGMPVASSYSVFEADAAASWRAVVIPDMDQEKDQAEKVAGKRWILADPDAFEENLCQERACVVVDKDAAGKTKIVKLEKNGGLAVDKDELRKLVELSTQRWEQIKTILERLK</sequence>
<evidence type="ECO:0000256" key="1">
    <source>
        <dbReference type="ARBA" id="ARBA00004496"/>
    </source>
</evidence>
<evidence type="ECO:0000256" key="6">
    <source>
        <dbReference type="ARBA" id="ARBA00022835"/>
    </source>
</evidence>
<evidence type="ECO:0000256" key="5">
    <source>
        <dbReference type="ARBA" id="ARBA00022552"/>
    </source>
</evidence>
<evidence type="ECO:0000256" key="9">
    <source>
        <dbReference type="ARBA" id="ARBA00030617"/>
    </source>
</evidence>
<dbReference type="InterPro" id="IPR050590">
    <property type="entry name" value="Exosome_comp_Rrp42_subfam"/>
</dbReference>
<dbReference type="PANTHER" id="PTHR11097:SF9">
    <property type="entry name" value="EXOSOME COMPLEX COMPONENT RRP43"/>
    <property type="match status" value="1"/>
</dbReference>
<comment type="similarity">
    <text evidence="3">Belongs to the RNase PH family.</text>
</comment>
<evidence type="ECO:0000256" key="3">
    <source>
        <dbReference type="ARBA" id="ARBA00006678"/>
    </source>
</evidence>
<keyword evidence="5" id="KW-0698">rRNA processing</keyword>
<gene>
    <name evidence="12" type="ORF">Plec18167_006577</name>
</gene>
<feature type="domain" description="Exoribonuclease phosphorolytic" evidence="11">
    <location>
        <begin position="61"/>
        <end position="258"/>
    </location>
</feature>
<comment type="subcellular location">
    <subcellularLocation>
        <location evidence="1">Cytoplasm</location>
    </subcellularLocation>
    <subcellularLocation>
        <location evidence="2">Nucleus</location>
        <location evidence="2">Nucleolus</location>
    </subcellularLocation>
</comment>
<feature type="region of interest" description="Disordered" evidence="10">
    <location>
        <begin position="1"/>
        <end position="26"/>
    </location>
</feature>
<evidence type="ECO:0000259" key="11">
    <source>
        <dbReference type="Pfam" id="PF01138"/>
    </source>
</evidence>
<evidence type="ECO:0000256" key="10">
    <source>
        <dbReference type="SAM" id="MobiDB-lite"/>
    </source>
</evidence>
<dbReference type="InterPro" id="IPR036345">
    <property type="entry name" value="ExoRNase_PH_dom2_sf"/>
</dbReference>
<dbReference type="Gene3D" id="3.30.230.70">
    <property type="entry name" value="GHMP Kinase, N-terminal domain"/>
    <property type="match status" value="1"/>
</dbReference>
<protein>
    <recommendedName>
        <fullName evidence="9">Ribosomal RNA-processing protein 43</fullName>
    </recommendedName>
</protein>
<comment type="caution">
    <text evidence="12">The sequence shown here is derived from an EMBL/GenBank/DDBJ whole genome shotgun (WGS) entry which is preliminary data.</text>
</comment>
<dbReference type="InterPro" id="IPR001247">
    <property type="entry name" value="ExoRNase_PH_dom1"/>
</dbReference>
<accession>A0ABR3XAH0</accession>
<reference evidence="12 13" key="1">
    <citation type="journal article" date="2024" name="IMA Fungus">
        <title>IMA Genome - F19 : A genome assembly and annotation guide to empower mycologists, including annotated draft genome sequences of Ceratocystis pirilliformis, Diaporthe australafricana, Fusarium ophioides, Paecilomyces lecythidis, and Sporothrix stenoceras.</title>
        <authorList>
            <person name="Aylward J."/>
            <person name="Wilson A.M."/>
            <person name="Visagie C.M."/>
            <person name="Spraker J."/>
            <person name="Barnes I."/>
            <person name="Buitendag C."/>
            <person name="Ceriani C."/>
            <person name="Del Mar Angel L."/>
            <person name="du Plessis D."/>
            <person name="Fuchs T."/>
            <person name="Gasser K."/>
            <person name="Kramer D."/>
            <person name="Li W."/>
            <person name="Munsamy K."/>
            <person name="Piso A."/>
            <person name="Price J.L."/>
            <person name="Sonnekus B."/>
            <person name="Thomas C."/>
            <person name="van der Nest A."/>
            <person name="van Dijk A."/>
            <person name="van Heerden A."/>
            <person name="van Vuuren N."/>
            <person name="Yilmaz N."/>
            <person name="Duong T.A."/>
            <person name="van der Merwe N.A."/>
            <person name="Wingfield M.J."/>
            <person name="Wingfield B.D."/>
        </authorList>
    </citation>
    <scope>NUCLEOTIDE SEQUENCE [LARGE SCALE GENOMIC DNA]</scope>
    <source>
        <strain evidence="12 13">CMW 18167</strain>
    </source>
</reference>
<evidence type="ECO:0000256" key="8">
    <source>
        <dbReference type="ARBA" id="ARBA00023242"/>
    </source>
</evidence>
<dbReference type="SUPFAM" id="SSF55666">
    <property type="entry name" value="Ribonuclease PH domain 2-like"/>
    <property type="match status" value="1"/>
</dbReference>
<dbReference type="EMBL" id="JAVDPF010000023">
    <property type="protein sequence ID" value="KAL1872926.1"/>
    <property type="molecule type" value="Genomic_DNA"/>
</dbReference>
<keyword evidence="4" id="KW-0963">Cytoplasm</keyword>
<evidence type="ECO:0000256" key="4">
    <source>
        <dbReference type="ARBA" id="ARBA00022490"/>
    </source>
</evidence>
<dbReference type="SUPFAM" id="SSF54211">
    <property type="entry name" value="Ribosomal protein S5 domain 2-like"/>
    <property type="match status" value="1"/>
</dbReference>
<evidence type="ECO:0000313" key="12">
    <source>
        <dbReference type="EMBL" id="KAL1872926.1"/>
    </source>
</evidence>
<dbReference type="InterPro" id="IPR027408">
    <property type="entry name" value="PNPase/RNase_PH_dom_sf"/>
</dbReference>
<keyword evidence="13" id="KW-1185">Reference proteome</keyword>
<evidence type="ECO:0000256" key="2">
    <source>
        <dbReference type="ARBA" id="ARBA00004604"/>
    </source>
</evidence>
<keyword evidence="8" id="KW-0539">Nucleus</keyword>
<dbReference type="Pfam" id="PF01138">
    <property type="entry name" value="RNase_PH"/>
    <property type="match status" value="1"/>
</dbReference>
<evidence type="ECO:0000256" key="7">
    <source>
        <dbReference type="ARBA" id="ARBA00022884"/>
    </source>
</evidence>
<dbReference type="InterPro" id="IPR020568">
    <property type="entry name" value="Ribosomal_Su5_D2-typ_SF"/>
</dbReference>
<organism evidence="12 13">
    <name type="scientific">Paecilomyces lecythidis</name>
    <dbReference type="NCBI Taxonomy" id="3004212"/>
    <lineage>
        <taxon>Eukaryota</taxon>
        <taxon>Fungi</taxon>
        <taxon>Dikarya</taxon>
        <taxon>Ascomycota</taxon>
        <taxon>Pezizomycotina</taxon>
        <taxon>Eurotiomycetes</taxon>
        <taxon>Eurotiomycetidae</taxon>
        <taxon>Eurotiales</taxon>
        <taxon>Thermoascaceae</taxon>
        <taxon>Paecilomyces</taxon>
    </lineage>
</organism>
<name>A0ABR3XAH0_9EURO</name>
<dbReference type="Proteomes" id="UP001583193">
    <property type="component" value="Unassembled WGS sequence"/>
</dbReference>